<dbReference type="InterPro" id="IPR035994">
    <property type="entry name" value="Nucleoside_phosphorylase_sf"/>
</dbReference>
<keyword evidence="2" id="KW-1133">Transmembrane helix</keyword>
<sequence>MVTRVNANPVSSANGTDGAASPTSPVNASPTNGTGAAVPPNKDHGLSKAAVLGPAIGIPLFFVFVCLALYIHSRQRINKIVRQICRHRIEEPRSDEAPIMLDIGVPQIRTRDVPYPQHPDDFEIAIVCALKLERNAVVALMEVNFNDQDITFEKAIGDRNTYTTGMLGGKPVVLTGLRDMGNVNSAIAASDLDKSFTKIKFCFVVGVARGAPCTPDGTQIWLGDIVISTALVQYDFGRQYPDRFVRKGQIESTFKRPQPEVANHVEHLKGNDAMVRLTRKMNESLDRLASRTPRYARPSCDSDRLFKPNYRHKHRDTYNCEECHACTEWDDSVCEEAYKMDCYELGCDDGETLRRRGSLARRPENRLETEARLPSIHFDRVASGNAVMKSGIHRDRLIAQEKVIAFEMEGAGVWDQLPTIIVKSVCDYSDSHKNKAWQDFAAATAASCTKAIIEEWNPAGRRTA</sequence>
<dbReference type="SUPFAM" id="SSF53167">
    <property type="entry name" value="Purine and uridine phosphorylases"/>
    <property type="match status" value="1"/>
</dbReference>
<feature type="transmembrane region" description="Helical" evidence="2">
    <location>
        <begin position="49"/>
        <end position="71"/>
    </location>
</feature>
<dbReference type="InterPro" id="IPR053137">
    <property type="entry name" value="NLR-like"/>
</dbReference>
<organism evidence="4 5">
    <name type="scientific">Elasticomyces elasticus</name>
    <dbReference type="NCBI Taxonomy" id="574655"/>
    <lineage>
        <taxon>Eukaryota</taxon>
        <taxon>Fungi</taxon>
        <taxon>Dikarya</taxon>
        <taxon>Ascomycota</taxon>
        <taxon>Pezizomycotina</taxon>
        <taxon>Dothideomycetes</taxon>
        <taxon>Dothideomycetidae</taxon>
        <taxon>Mycosphaerellales</taxon>
        <taxon>Teratosphaeriaceae</taxon>
        <taxon>Elasticomyces</taxon>
    </lineage>
</organism>
<evidence type="ECO:0000313" key="4">
    <source>
        <dbReference type="EMBL" id="KAK5700661.1"/>
    </source>
</evidence>
<reference evidence="4" key="1">
    <citation type="submission" date="2023-08" db="EMBL/GenBank/DDBJ databases">
        <title>Black Yeasts Isolated from many extreme environments.</title>
        <authorList>
            <person name="Coleine C."/>
            <person name="Stajich J.E."/>
            <person name="Selbmann L."/>
        </authorList>
    </citation>
    <scope>NUCLEOTIDE SEQUENCE</scope>
    <source>
        <strain evidence="4">CCFEE 5810</strain>
    </source>
</reference>
<proteinExistence type="predicted"/>
<dbReference type="InterPro" id="IPR000845">
    <property type="entry name" value="Nucleoside_phosphorylase_d"/>
</dbReference>
<feature type="domain" description="Nucleoside phosphorylase" evidence="3">
    <location>
        <begin position="123"/>
        <end position="267"/>
    </location>
</feature>
<keyword evidence="2" id="KW-0472">Membrane</keyword>
<evidence type="ECO:0000256" key="1">
    <source>
        <dbReference type="SAM" id="MobiDB-lite"/>
    </source>
</evidence>
<protein>
    <recommendedName>
        <fullName evidence="3">Nucleoside phosphorylase domain-containing protein</fullName>
    </recommendedName>
</protein>
<evidence type="ECO:0000259" key="3">
    <source>
        <dbReference type="Pfam" id="PF01048"/>
    </source>
</evidence>
<comment type="caution">
    <text evidence="4">The sequence shown here is derived from an EMBL/GenBank/DDBJ whole genome shotgun (WGS) entry which is preliminary data.</text>
</comment>
<dbReference type="Pfam" id="PF01048">
    <property type="entry name" value="PNP_UDP_1"/>
    <property type="match status" value="1"/>
</dbReference>
<accession>A0AAN8A1U1</accession>
<dbReference type="EMBL" id="JAVRQU010000007">
    <property type="protein sequence ID" value="KAK5700661.1"/>
    <property type="molecule type" value="Genomic_DNA"/>
</dbReference>
<feature type="region of interest" description="Disordered" evidence="1">
    <location>
        <begin position="1"/>
        <end position="40"/>
    </location>
</feature>
<evidence type="ECO:0000256" key="2">
    <source>
        <dbReference type="SAM" id="Phobius"/>
    </source>
</evidence>
<feature type="compositionally biased region" description="Polar residues" evidence="1">
    <location>
        <begin position="1"/>
        <end position="34"/>
    </location>
</feature>
<dbReference type="PANTHER" id="PTHR46082">
    <property type="entry name" value="ATP/GTP-BINDING PROTEIN-RELATED"/>
    <property type="match status" value="1"/>
</dbReference>
<keyword evidence="2" id="KW-0812">Transmembrane</keyword>
<dbReference type="Gene3D" id="3.40.50.1580">
    <property type="entry name" value="Nucleoside phosphorylase domain"/>
    <property type="match status" value="1"/>
</dbReference>
<dbReference type="GO" id="GO:0009116">
    <property type="term" value="P:nucleoside metabolic process"/>
    <property type="evidence" value="ECO:0007669"/>
    <property type="project" value="InterPro"/>
</dbReference>
<dbReference type="PANTHER" id="PTHR46082:SF6">
    <property type="entry name" value="AAA+ ATPASE DOMAIN-CONTAINING PROTEIN-RELATED"/>
    <property type="match status" value="1"/>
</dbReference>
<dbReference type="Proteomes" id="UP001310594">
    <property type="component" value="Unassembled WGS sequence"/>
</dbReference>
<gene>
    <name evidence="4" type="ORF">LTR97_005178</name>
</gene>
<evidence type="ECO:0000313" key="5">
    <source>
        <dbReference type="Proteomes" id="UP001310594"/>
    </source>
</evidence>
<dbReference type="AlphaFoldDB" id="A0AAN8A1U1"/>
<name>A0AAN8A1U1_9PEZI</name>
<dbReference type="GO" id="GO:0003824">
    <property type="term" value="F:catalytic activity"/>
    <property type="evidence" value="ECO:0007669"/>
    <property type="project" value="InterPro"/>
</dbReference>